<keyword evidence="3" id="KW-1185">Reference proteome</keyword>
<feature type="compositionally biased region" description="Basic and acidic residues" evidence="1">
    <location>
        <begin position="11"/>
        <end position="22"/>
    </location>
</feature>
<protein>
    <submittedName>
        <fullName evidence="2">(raccoon dog) hypothetical protein</fullName>
    </submittedName>
</protein>
<evidence type="ECO:0000313" key="3">
    <source>
        <dbReference type="Proteomes" id="UP000645828"/>
    </source>
</evidence>
<comment type="caution">
    <text evidence="2">The sequence shown here is derived from an EMBL/GenBank/DDBJ whole genome shotgun (WGS) entry which is preliminary data.</text>
</comment>
<evidence type="ECO:0000313" key="2">
    <source>
        <dbReference type="EMBL" id="CAD7672837.1"/>
    </source>
</evidence>
<name>A0A811Y7A3_NYCPR</name>
<accession>A0A811Y7A3</accession>
<sequence length="143" mass="16305">MTTPARPTFESVRDGRGKGEDDLSHLLKQFKSLKSRLKDRAGRERERAIARERDLSKKPWLDQIPAANLDADKPLNSGNPLLNLTGPFQLQANLKVKRRWDEGGALGWLNWLSLQLLISGGMIMFSKTVQMVREDQKKHKICK</sequence>
<proteinExistence type="predicted"/>
<dbReference type="AlphaFoldDB" id="A0A811Y7A3"/>
<feature type="region of interest" description="Disordered" evidence="1">
    <location>
        <begin position="1"/>
        <end position="22"/>
    </location>
</feature>
<dbReference type="EMBL" id="CAJHUB010000669">
    <property type="protein sequence ID" value="CAD7672837.1"/>
    <property type="molecule type" value="Genomic_DNA"/>
</dbReference>
<dbReference type="Proteomes" id="UP000645828">
    <property type="component" value="Unassembled WGS sequence"/>
</dbReference>
<reference evidence="2" key="1">
    <citation type="submission" date="2020-12" db="EMBL/GenBank/DDBJ databases">
        <authorList>
            <consortium name="Molecular Ecology Group"/>
        </authorList>
    </citation>
    <scope>NUCLEOTIDE SEQUENCE</scope>
    <source>
        <strain evidence="2">TBG_1078</strain>
    </source>
</reference>
<gene>
    <name evidence="2" type="ORF">NYPRO_LOCUS5632</name>
</gene>
<organism evidence="2 3">
    <name type="scientific">Nyctereutes procyonoides</name>
    <name type="common">Raccoon dog</name>
    <name type="synonym">Canis procyonoides</name>
    <dbReference type="NCBI Taxonomy" id="34880"/>
    <lineage>
        <taxon>Eukaryota</taxon>
        <taxon>Metazoa</taxon>
        <taxon>Chordata</taxon>
        <taxon>Craniata</taxon>
        <taxon>Vertebrata</taxon>
        <taxon>Euteleostomi</taxon>
        <taxon>Mammalia</taxon>
        <taxon>Eutheria</taxon>
        <taxon>Laurasiatheria</taxon>
        <taxon>Carnivora</taxon>
        <taxon>Caniformia</taxon>
        <taxon>Canidae</taxon>
        <taxon>Nyctereutes</taxon>
    </lineage>
</organism>
<evidence type="ECO:0000256" key="1">
    <source>
        <dbReference type="SAM" id="MobiDB-lite"/>
    </source>
</evidence>